<evidence type="ECO:0000259" key="3">
    <source>
        <dbReference type="Pfam" id="PF17177"/>
    </source>
</evidence>
<keyword evidence="5" id="KW-1185">Reference proteome</keyword>
<gene>
    <name evidence="4" type="ORF">LARSCL_LOCUS602</name>
</gene>
<dbReference type="PANTHER" id="PTHR46669:SF1">
    <property type="entry name" value="LEUCINE-RICH PPR MOTIF-CONTAINING PROTEIN, MITOCHONDRIAL"/>
    <property type="match status" value="1"/>
</dbReference>
<dbReference type="PANTHER" id="PTHR46669">
    <property type="entry name" value="LEUCINE-RICH PPR MOTIF-CONTAINING PROTEIN, MITOCHONDRIAL"/>
    <property type="match status" value="1"/>
</dbReference>
<feature type="repeat" description="PPR" evidence="2">
    <location>
        <begin position="189"/>
        <end position="223"/>
    </location>
</feature>
<feature type="repeat" description="PPR" evidence="2">
    <location>
        <begin position="224"/>
        <end position="258"/>
    </location>
</feature>
<dbReference type="EMBL" id="CAXIEN010000003">
    <property type="protein sequence ID" value="CAL1261752.1"/>
    <property type="molecule type" value="Genomic_DNA"/>
</dbReference>
<dbReference type="NCBIfam" id="TIGR00756">
    <property type="entry name" value="PPR"/>
    <property type="match status" value="1"/>
</dbReference>
<name>A0AAV1YS44_9ARAC</name>
<protein>
    <recommendedName>
        <fullName evidence="3">PROP1-like PPR domain-containing protein</fullName>
    </recommendedName>
</protein>
<dbReference type="Pfam" id="PF17177">
    <property type="entry name" value="PPR_long"/>
    <property type="match status" value="1"/>
</dbReference>
<dbReference type="Pfam" id="PF01535">
    <property type="entry name" value="PPR"/>
    <property type="match status" value="1"/>
</dbReference>
<organism evidence="4 5">
    <name type="scientific">Larinioides sclopetarius</name>
    <dbReference type="NCBI Taxonomy" id="280406"/>
    <lineage>
        <taxon>Eukaryota</taxon>
        <taxon>Metazoa</taxon>
        <taxon>Ecdysozoa</taxon>
        <taxon>Arthropoda</taxon>
        <taxon>Chelicerata</taxon>
        <taxon>Arachnida</taxon>
        <taxon>Araneae</taxon>
        <taxon>Araneomorphae</taxon>
        <taxon>Entelegynae</taxon>
        <taxon>Araneoidea</taxon>
        <taxon>Araneidae</taxon>
        <taxon>Larinioides</taxon>
    </lineage>
</organism>
<feature type="domain" description="PROP1-like PPR" evidence="3">
    <location>
        <begin position="141"/>
        <end position="309"/>
    </location>
</feature>
<reference evidence="4 5" key="1">
    <citation type="submission" date="2024-04" db="EMBL/GenBank/DDBJ databases">
        <authorList>
            <person name="Rising A."/>
            <person name="Reimegard J."/>
            <person name="Sonavane S."/>
            <person name="Akerstrom W."/>
            <person name="Nylinder S."/>
            <person name="Hedman E."/>
            <person name="Kallberg Y."/>
        </authorList>
    </citation>
    <scope>NUCLEOTIDE SEQUENCE [LARGE SCALE GENOMIC DNA]</scope>
</reference>
<dbReference type="InterPro" id="IPR002885">
    <property type="entry name" value="PPR_rpt"/>
</dbReference>
<dbReference type="Proteomes" id="UP001497382">
    <property type="component" value="Unassembled WGS sequence"/>
</dbReference>
<comment type="caution">
    <text evidence="4">The sequence shown here is derived from an EMBL/GenBank/DDBJ whole genome shotgun (WGS) entry which is preliminary data.</text>
</comment>
<dbReference type="GO" id="GO:0003730">
    <property type="term" value="F:mRNA 3'-UTR binding"/>
    <property type="evidence" value="ECO:0007669"/>
    <property type="project" value="TreeGrafter"/>
</dbReference>
<dbReference type="PROSITE" id="PS51375">
    <property type="entry name" value="PPR"/>
    <property type="match status" value="2"/>
</dbReference>
<sequence>MSTIFRKNLSLKNIRQCKIFLRNINRECRISRPNAFLITSVSRHQCFATAALPKSNQNEIKENIEAGNLNNVDRQNVDNAFVEIDFAIKRTGRCSRTNVENILSMIEKLGFVSDVHGLYLLRCSGMMHTEKPTERVQLASIVWEKLHKLGVQLDVKHYNSLLKVFVDCDHQFLPSEFLASMESSKIEPNKATYLLLLQKYCNDGNISGAGEILQCLKEKGLPINESVFTILIKGHMRANDVSGAKDVLEVMRSANLSPTAESYAALACGFAEKGNMDDLNSILAEADNNNIALSNKHYLDIISSFSNSENVKINELLEKIVDVHDWRQEIANTMMGLVFKGLDDIAFKFLLKIANPENNFANIFLKMLLKCDSPEEKILSYCEEISDRRLHDYIFMNATKTAIETGKFELALTLFEASQKKGIPVRTSNLNLLLSSFKDKEEGIWLTLKKMFDMGVPAEFFTYFEYVYPAVSVSDPEAVLSKIQETGHSFTAAVDPLFQFYCYHGEFEKALYLIEKYPVSVHPSFCLEIYLSACKEIKNYSKACLKVLNFLLQNMGVPAQDSEVAQGLNLAALIQKDPSLFEALLRTPEEQIQLTKKSLSVCATVLRKTNPDSLRYLRRLGNFRNQPIEEKITRSIAEEENELKLLKERGLPTQRYLLECLSAHLKARNITRINQLTEELDKQGAQYPPTVLALLLSLHCQNNNLEMAEKYFKVLKHDCPTFNLDSLKVIDYATLLVKCSKFDDAVNIIKKECKELLLFGYPEAAFRKNVRNLLNLAVETGNSDLVKTLQDSLSSHAETLHANVLYEPLVKIHLYKNDIDSAIDEFENCVKNQRITPCLKMLMRKCIVTENSTKLDYVIKTASSVVGKQFVMYDLVLAFLETGRRSEAKRIMENLKDKSYSSYLEDICFQMYNQNKVFNLLELVNLLWAVDHIDREKIVHYLLKLCDGRNDLKTVQDLYNSVTITFKLNNEMKKLFSNVLSKNKHPVPSTVFKNDVSTFLQCVREKDAHQALKNLQSLKKGVVRTLEFSDMTNFLDLLLKNKILSDLSQDVNAVSYLIENSSEILKPLLEKYSRSGDIDSLIEIANFFPDFALKKCFYNIYLSKAYISSEKHEDLLLELEKHWDKKYTFFSIFAFEELLKRPDLEERVINLAKRYLESNFDIPVAVVWAHYLIQGRYDEADAFYKSYSVQADKVDVLVMRTVRQQENVNLGMSYLSVINNTDASKRCKEKIYGTLLDVLVLKEMYDDAAALIVEAQAKDIDIKMKYRSTLITLKNALEREKKNVPFSIPSEDHVISE</sequence>
<evidence type="ECO:0000256" key="1">
    <source>
        <dbReference type="ARBA" id="ARBA00022737"/>
    </source>
</evidence>
<dbReference type="GO" id="GO:0005634">
    <property type="term" value="C:nucleus"/>
    <property type="evidence" value="ECO:0007669"/>
    <property type="project" value="TreeGrafter"/>
</dbReference>
<dbReference type="GO" id="GO:0070129">
    <property type="term" value="P:regulation of mitochondrial translation"/>
    <property type="evidence" value="ECO:0007669"/>
    <property type="project" value="TreeGrafter"/>
</dbReference>
<dbReference type="InterPro" id="IPR011990">
    <property type="entry name" value="TPR-like_helical_dom_sf"/>
</dbReference>
<dbReference type="InterPro" id="IPR033443">
    <property type="entry name" value="PROP1-like_PPR_dom"/>
</dbReference>
<evidence type="ECO:0000313" key="5">
    <source>
        <dbReference type="Proteomes" id="UP001497382"/>
    </source>
</evidence>
<dbReference type="GO" id="GO:0005739">
    <property type="term" value="C:mitochondrion"/>
    <property type="evidence" value="ECO:0007669"/>
    <property type="project" value="TreeGrafter"/>
</dbReference>
<proteinExistence type="predicted"/>
<dbReference type="InterPro" id="IPR033490">
    <property type="entry name" value="LRP130"/>
</dbReference>
<evidence type="ECO:0000313" key="4">
    <source>
        <dbReference type="EMBL" id="CAL1261752.1"/>
    </source>
</evidence>
<dbReference type="Gene3D" id="1.25.40.10">
    <property type="entry name" value="Tetratricopeptide repeat domain"/>
    <property type="match status" value="1"/>
</dbReference>
<evidence type="ECO:0000256" key="2">
    <source>
        <dbReference type="PROSITE-ProRule" id="PRU00708"/>
    </source>
</evidence>
<keyword evidence="1" id="KW-0677">Repeat</keyword>
<accession>A0AAV1YS44</accession>